<feature type="domain" description="YjiS-like" evidence="1">
    <location>
        <begin position="11"/>
        <end position="42"/>
    </location>
</feature>
<accession>A0ABX0PSJ3</accession>
<name>A0ABX0PSJ3_9GAMM</name>
<evidence type="ECO:0000313" key="2">
    <source>
        <dbReference type="EMBL" id="NIC06364.1"/>
    </source>
</evidence>
<evidence type="ECO:0000259" key="1">
    <source>
        <dbReference type="Pfam" id="PF06568"/>
    </source>
</evidence>
<dbReference type="Pfam" id="PF06568">
    <property type="entry name" value="YjiS-like"/>
    <property type="match status" value="1"/>
</dbReference>
<sequence length="54" mass="6801">MIFKRLFRLPRLIREQQQRHRTRCDLRHLDDRLLADIGLDRDTVKREVSKPFWR</sequence>
<dbReference type="RefSeq" id="WP_167115481.1">
    <property type="nucleotide sequence ID" value="NZ_JAAQTO010000033.1"/>
</dbReference>
<comment type="caution">
    <text evidence="2">The sequence shown here is derived from an EMBL/GenBank/DDBJ whole genome shotgun (WGS) entry which is preliminary data.</text>
</comment>
<keyword evidence="3" id="KW-1185">Reference proteome</keyword>
<dbReference type="EMBL" id="JAAQTO010000033">
    <property type="protein sequence ID" value="NIC06364.1"/>
    <property type="molecule type" value="Genomic_DNA"/>
</dbReference>
<gene>
    <name evidence="2" type="ORF">HBJ55_13090</name>
</gene>
<protein>
    <submittedName>
        <fullName evidence="2">DUF1127 domain-containing protein</fullName>
    </submittedName>
</protein>
<evidence type="ECO:0000313" key="3">
    <source>
        <dbReference type="Proteomes" id="UP001318321"/>
    </source>
</evidence>
<dbReference type="Proteomes" id="UP001318321">
    <property type="component" value="Unassembled WGS sequence"/>
</dbReference>
<proteinExistence type="predicted"/>
<dbReference type="InterPro" id="IPR009506">
    <property type="entry name" value="YjiS-like"/>
</dbReference>
<organism evidence="2 3">
    <name type="scientific">Billgrantia bachuensis</name>
    <dbReference type="NCBI Taxonomy" id="2717286"/>
    <lineage>
        <taxon>Bacteria</taxon>
        <taxon>Pseudomonadati</taxon>
        <taxon>Pseudomonadota</taxon>
        <taxon>Gammaproteobacteria</taxon>
        <taxon>Oceanospirillales</taxon>
        <taxon>Halomonadaceae</taxon>
        <taxon>Billgrantia</taxon>
    </lineage>
</organism>
<reference evidence="2 3" key="1">
    <citation type="submission" date="2020-03" db="EMBL/GenBank/DDBJ databases">
        <title>Identification of Halomonas strains.</title>
        <authorList>
            <person name="Xiao Z."/>
            <person name="Dong F."/>
            <person name="Wang Z."/>
            <person name="Zhao J.-Y."/>
        </authorList>
    </citation>
    <scope>NUCLEOTIDE SEQUENCE [LARGE SCALE GENOMIC DNA]</scope>
    <source>
        <strain evidence="2 3">DX6</strain>
    </source>
</reference>